<dbReference type="Proteomes" id="UP001279660">
    <property type="component" value="Unassembled WGS sequence"/>
</dbReference>
<sequence length="43" mass="4960">MPRPRSTMPDMVQIGMAALFWHMQDILGTPPSRRTKVLRIPLL</sequence>
<keyword evidence="2" id="KW-1185">Reference proteome</keyword>
<evidence type="ECO:0000313" key="2">
    <source>
        <dbReference type="Proteomes" id="UP001279660"/>
    </source>
</evidence>
<organism evidence="1 2">
    <name type="scientific">Sphingomonas echinoides</name>
    <dbReference type="NCBI Taxonomy" id="59803"/>
    <lineage>
        <taxon>Bacteria</taxon>
        <taxon>Pseudomonadati</taxon>
        <taxon>Pseudomonadota</taxon>
        <taxon>Alphaproteobacteria</taxon>
        <taxon>Sphingomonadales</taxon>
        <taxon>Sphingomonadaceae</taxon>
        <taxon>Sphingomonas</taxon>
    </lineage>
</organism>
<dbReference type="RefSeq" id="WP_281047984.1">
    <property type="nucleotide sequence ID" value="NZ_JAWXXV010000001.1"/>
</dbReference>
<reference evidence="1 2" key="1">
    <citation type="submission" date="2023-11" db="EMBL/GenBank/DDBJ databases">
        <title>MicrobeMod: A computational toolkit for identifying prokaryotic methylation and restriction-modification with nanopore sequencing.</title>
        <authorList>
            <person name="Crits-Christoph A."/>
            <person name="Kang S.C."/>
            <person name="Lee H."/>
            <person name="Ostrov N."/>
        </authorList>
    </citation>
    <scope>NUCLEOTIDE SEQUENCE [LARGE SCALE GENOMIC DNA]</scope>
    <source>
        <strain evidence="1 2">ATCC 14820</strain>
    </source>
</reference>
<gene>
    <name evidence="1" type="ORF">SIL82_06735</name>
</gene>
<protein>
    <submittedName>
        <fullName evidence="1">Uncharacterized protein</fullName>
    </submittedName>
</protein>
<accession>A0ABU4PK06</accession>
<name>A0ABU4PK06_9SPHN</name>
<dbReference type="EMBL" id="JAWXXV010000001">
    <property type="protein sequence ID" value="MDX5983950.1"/>
    <property type="molecule type" value="Genomic_DNA"/>
</dbReference>
<comment type="caution">
    <text evidence="1">The sequence shown here is derived from an EMBL/GenBank/DDBJ whole genome shotgun (WGS) entry which is preliminary data.</text>
</comment>
<evidence type="ECO:0000313" key="1">
    <source>
        <dbReference type="EMBL" id="MDX5983950.1"/>
    </source>
</evidence>
<proteinExistence type="predicted"/>